<evidence type="ECO:0000256" key="1">
    <source>
        <dbReference type="ARBA" id="ARBA00004906"/>
    </source>
</evidence>
<evidence type="ECO:0000256" key="2">
    <source>
        <dbReference type="ARBA" id="ARBA00022723"/>
    </source>
</evidence>
<keyword evidence="3" id="KW-0863">Zinc-finger</keyword>
<dbReference type="AlphaFoldDB" id="A0A8S1E9D4"/>
<dbReference type="InterPro" id="IPR051628">
    <property type="entry name" value="LUBAC_E3_Ligases"/>
</dbReference>
<keyword evidence="5" id="KW-0862">Zinc</keyword>
<proteinExistence type="predicted"/>
<evidence type="ECO:0000313" key="10">
    <source>
        <dbReference type="Proteomes" id="UP000494206"/>
    </source>
</evidence>
<accession>A0A8S1E9D4</accession>
<evidence type="ECO:0000259" key="8">
    <source>
        <dbReference type="SMART" id="SM00647"/>
    </source>
</evidence>
<comment type="pathway">
    <text evidence="1">Protein modification; protein ubiquitination.</text>
</comment>
<organism evidence="9 10">
    <name type="scientific">Caenorhabditis bovis</name>
    <dbReference type="NCBI Taxonomy" id="2654633"/>
    <lineage>
        <taxon>Eukaryota</taxon>
        <taxon>Metazoa</taxon>
        <taxon>Ecdysozoa</taxon>
        <taxon>Nematoda</taxon>
        <taxon>Chromadorea</taxon>
        <taxon>Rhabditida</taxon>
        <taxon>Rhabditina</taxon>
        <taxon>Rhabditomorpha</taxon>
        <taxon>Rhabditoidea</taxon>
        <taxon>Rhabditidae</taxon>
        <taxon>Peloderinae</taxon>
        <taxon>Caenorhabditis</taxon>
    </lineage>
</organism>
<gene>
    <name evidence="9" type="ORF">CBOVIS_LOCUS1493</name>
</gene>
<evidence type="ECO:0000256" key="5">
    <source>
        <dbReference type="ARBA" id="ARBA00022833"/>
    </source>
</evidence>
<evidence type="ECO:0000256" key="4">
    <source>
        <dbReference type="ARBA" id="ARBA00022786"/>
    </source>
</evidence>
<keyword evidence="7" id="KW-1133">Transmembrane helix</keyword>
<dbReference type="InterPro" id="IPR002867">
    <property type="entry name" value="IBR_dom"/>
</dbReference>
<feature type="region of interest" description="Disordered" evidence="6">
    <location>
        <begin position="401"/>
        <end position="431"/>
    </location>
</feature>
<dbReference type="Gene3D" id="1.20.120.1750">
    <property type="match status" value="1"/>
</dbReference>
<dbReference type="GO" id="GO:0008270">
    <property type="term" value="F:zinc ion binding"/>
    <property type="evidence" value="ECO:0007669"/>
    <property type="project" value="UniProtKB-KW"/>
</dbReference>
<keyword evidence="2" id="KW-0479">Metal-binding</keyword>
<name>A0A8S1E9D4_9PELO</name>
<feature type="region of interest" description="Disordered" evidence="6">
    <location>
        <begin position="1"/>
        <end position="66"/>
    </location>
</feature>
<protein>
    <recommendedName>
        <fullName evidence="8">IBR domain-containing protein</fullName>
    </recommendedName>
</protein>
<sequence>MPPKAAKKAPAPKPSKSKETGKKPKKDVGKRKKTKNPKKENSESSSDEDEDEEVVEQVENDQIDEQEPNNYEFLPCGVCSNSEEVRIILRQCGHVVCVPCMLENLVNSILIDAKTRIPCFVAGCASVIHENDINAVLDEKEPALEMYMGVGQRRYLQHKYNKYSISYALMTDNIKQCPYCKSPYGKEDGCNFVICANAACATSFCWTCAKPIGRPISHYTYASTCRLGYTDYERIFAPFQMALDIHISVLFIFLPFVYVAAFLYVPIIILFLIPISVAYGVWSKAHSTSNFLSGPEYFITFVKMFILSSLSIVLAVPVAIGSILSGNIICSIYWGMIFSKTAGCGCTSDKLNTLLCLMRWAGRLLGIGPYGQLLDSAKKERAAARIKKEEQQAEAELLEYEASSSSQFSTHKIDENGSSSQTEVLDGGEQK</sequence>
<dbReference type="Proteomes" id="UP000494206">
    <property type="component" value="Unassembled WGS sequence"/>
</dbReference>
<dbReference type="SMART" id="SM00647">
    <property type="entry name" value="IBR"/>
    <property type="match status" value="1"/>
</dbReference>
<feature type="transmembrane region" description="Helical" evidence="7">
    <location>
        <begin position="297"/>
        <end position="330"/>
    </location>
</feature>
<keyword evidence="7" id="KW-0812">Transmembrane</keyword>
<dbReference type="InterPro" id="IPR017907">
    <property type="entry name" value="Znf_RING_CS"/>
</dbReference>
<evidence type="ECO:0000256" key="7">
    <source>
        <dbReference type="SAM" id="Phobius"/>
    </source>
</evidence>
<dbReference type="PANTHER" id="PTHR22770">
    <property type="entry name" value="UBIQUITIN CONJUGATING ENZYME 7 INTERACTING PROTEIN-RELATED"/>
    <property type="match status" value="1"/>
</dbReference>
<keyword evidence="10" id="KW-1185">Reference proteome</keyword>
<feature type="compositionally biased region" description="Basic residues" evidence="6">
    <location>
        <begin position="23"/>
        <end position="36"/>
    </location>
</feature>
<dbReference type="InterPro" id="IPR013083">
    <property type="entry name" value="Znf_RING/FYVE/PHD"/>
</dbReference>
<keyword evidence="7" id="KW-0472">Membrane</keyword>
<dbReference type="SUPFAM" id="SSF57850">
    <property type="entry name" value="RING/U-box"/>
    <property type="match status" value="2"/>
</dbReference>
<dbReference type="EMBL" id="CADEPM010000001">
    <property type="protein sequence ID" value="CAB3398184.1"/>
    <property type="molecule type" value="Genomic_DNA"/>
</dbReference>
<dbReference type="OrthoDB" id="10009520at2759"/>
<feature type="domain" description="IBR" evidence="8">
    <location>
        <begin position="158"/>
        <end position="225"/>
    </location>
</feature>
<feature type="transmembrane region" description="Helical" evidence="7">
    <location>
        <begin position="249"/>
        <end position="277"/>
    </location>
</feature>
<evidence type="ECO:0000256" key="6">
    <source>
        <dbReference type="SAM" id="MobiDB-lite"/>
    </source>
</evidence>
<dbReference type="Pfam" id="PF22191">
    <property type="entry name" value="IBR_1"/>
    <property type="match status" value="1"/>
</dbReference>
<keyword evidence="4" id="KW-0833">Ubl conjugation pathway</keyword>
<evidence type="ECO:0000256" key="3">
    <source>
        <dbReference type="ARBA" id="ARBA00022771"/>
    </source>
</evidence>
<feature type="compositionally biased region" description="Acidic residues" evidence="6">
    <location>
        <begin position="45"/>
        <end position="66"/>
    </location>
</feature>
<dbReference type="Gene3D" id="3.30.40.10">
    <property type="entry name" value="Zinc/RING finger domain, C3HC4 (zinc finger)"/>
    <property type="match status" value="1"/>
</dbReference>
<reference evidence="9 10" key="1">
    <citation type="submission" date="2020-04" db="EMBL/GenBank/DDBJ databases">
        <authorList>
            <person name="Laetsch R D."/>
            <person name="Stevens L."/>
            <person name="Kumar S."/>
            <person name="Blaxter L. M."/>
        </authorList>
    </citation>
    <scope>NUCLEOTIDE SEQUENCE [LARGE SCALE GENOMIC DNA]</scope>
</reference>
<comment type="caution">
    <text evidence="9">The sequence shown here is derived from an EMBL/GenBank/DDBJ whole genome shotgun (WGS) entry which is preliminary data.</text>
</comment>
<evidence type="ECO:0000313" key="9">
    <source>
        <dbReference type="EMBL" id="CAB3398184.1"/>
    </source>
</evidence>
<dbReference type="PROSITE" id="PS00518">
    <property type="entry name" value="ZF_RING_1"/>
    <property type="match status" value="1"/>
</dbReference>